<proteinExistence type="predicted"/>
<evidence type="ECO:0000313" key="2">
    <source>
        <dbReference type="EMBL" id="ERL07674.1"/>
    </source>
</evidence>
<keyword evidence="1" id="KW-0812">Transmembrane</keyword>
<dbReference type="EMBL" id="AWEZ01000056">
    <property type="protein sequence ID" value="ERL07674.1"/>
    <property type="molecule type" value="Genomic_DNA"/>
</dbReference>
<reference evidence="2 3" key="1">
    <citation type="submission" date="2013-08" db="EMBL/GenBank/DDBJ databases">
        <authorList>
            <person name="Durkin A.S."/>
            <person name="Haft D.R."/>
            <person name="McCorrison J."/>
            <person name="Torralba M."/>
            <person name="Gillis M."/>
            <person name="Haft D.H."/>
            <person name="Methe B."/>
            <person name="Sutton G."/>
            <person name="Nelson K.E."/>
        </authorList>
    </citation>
    <scope>NUCLEOTIDE SEQUENCE [LARGE SCALE GENOMIC DNA]</scope>
    <source>
        <strain evidence="2 3">F0195</strain>
    </source>
</reference>
<feature type="transmembrane region" description="Helical" evidence="1">
    <location>
        <begin position="458"/>
        <end position="479"/>
    </location>
</feature>
<gene>
    <name evidence="2" type="ORF">HMPREF1316_2255</name>
</gene>
<accession>U2T3N8</accession>
<feature type="transmembrane region" description="Helical" evidence="1">
    <location>
        <begin position="419"/>
        <end position="438"/>
    </location>
</feature>
<evidence type="ECO:0000313" key="3">
    <source>
        <dbReference type="Proteomes" id="UP000016638"/>
    </source>
</evidence>
<dbReference type="AlphaFoldDB" id="U2T3N8"/>
<dbReference type="Pfam" id="PF20176">
    <property type="entry name" value="DUF6541"/>
    <property type="match status" value="1"/>
</dbReference>
<dbReference type="Proteomes" id="UP000016638">
    <property type="component" value="Unassembled WGS sequence"/>
</dbReference>
<feature type="transmembrane region" description="Helical" evidence="1">
    <location>
        <begin position="180"/>
        <end position="200"/>
    </location>
</feature>
<keyword evidence="1" id="KW-1133">Transmembrane helix</keyword>
<feature type="transmembrane region" description="Helical" evidence="1">
    <location>
        <begin position="60"/>
        <end position="79"/>
    </location>
</feature>
<protein>
    <submittedName>
        <fullName evidence="2">Putative membrane protein</fullName>
    </submittedName>
</protein>
<keyword evidence="3" id="KW-1185">Reference proteome</keyword>
<feature type="transmembrane region" description="Helical" evidence="1">
    <location>
        <begin position="230"/>
        <end position="251"/>
    </location>
</feature>
<dbReference type="InterPro" id="IPR046671">
    <property type="entry name" value="DUF6541"/>
</dbReference>
<keyword evidence="1" id="KW-0472">Membrane</keyword>
<feature type="transmembrane region" description="Helical" evidence="1">
    <location>
        <begin position="392"/>
        <end position="412"/>
    </location>
</feature>
<sequence>MWSLFMLALLVTLALLVVPGFLAARILPVDSKTALLAAPPISLAIYVVMGLVCTHLHVDATPWNMAVLPSGILALGLLIKSRSHKATSARNGDAGKGWLGFLGVLALYLIVGIAMGAFFFLRLLPSPDVAAQAYDVTAHYGSVRSMVESHVLDPFHSTLYVLQDQAFDVMPSPGGFYPSVWHLACALVVMTTDATVGCAINAVNFTFAFMVFPMGMLLLLKTIAPDNTRAIVFGSIGCLSIFSFPWILFVWGPLFPNMAGFCLLPTGVALLVTATRANQQLRQRLGHSTLFLMSCVGIATLHPNIVFSLGLMAVPWLAHRMLEQRSYRSFAGTIPSPICTLAFLLLCCAAWFLAWRLPPLQSTVTYVWPPYATPRQELINILELSYTKGHYYVLPAHIVPAALVAIGAVHCAHTREHRWLLVAYLLAALLVTVTATATGTLRSLLTGFWYTDAFRVSAMAAIAAIPLLCLGAASTLAFAERRLSRRRLDERSYLVPAVCGVAYLALSLYPGISLPGNRLVQSPLAAFAPPVQESYLPNPYEGFLAKVSAATGNDLIINDPYDGSIDTYGLYGMRVYYRYFAGYGTEKETPESILIRTRLDQIAYDPDVRAAVDAVGARYVMALDESGAYGSFTRSARIPGGWDGIRRITDKTPGFTLMLMDGPCRLYRIDD</sequence>
<feature type="transmembrane region" description="Helical" evidence="1">
    <location>
        <begin position="491"/>
        <end position="512"/>
    </location>
</feature>
<feature type="transmembrane region" description="Helical" evidence="1">
    <location>
        <begin position="99"/>
        <end position="121"/>
    </location>
</feature>
<comment type="caution">
    <text evidence="2">The sequence shown here is derived from an EMBL/GenBank/DDBJ whole genome shotgun (WGS) entry which is preliminary data.</text>
</comment>
<organism evidence="2 3">
    <name type="scientific">Olsenella profusa F0195</name>
    <dbReference type="NCBI Taxonomy" id="1125712"/>
    <lineage>
        <taxon>Bacteria</taxon>
        <taxon>Bacillati</taxon>
        <taxon>Actinomycetota</taxon>
        <taxon>Coriobacteriia</taxon>
        <taxon>Coriobacteriales</taxon>
        <taxon>Atopobiaceae</taxon>
        <taxon>Olsenella</taxon>
    </lineage>
</organism>
<name>U2T3N8_9ACTN</name>
<feature type="transmembrane region" description="Helical" evidence="1">
    <location>
        <begin position="207"/>
        <end position="224"/>
    </location>
</feature>
<feature type="transmembrane region" description="Helical" evidence="1">
    <location>
        <begin position="289"/>
        <end position="318"/>
    </location>
</feature>
<dbReference type="STRING" id="1125712.HMPREF1316_2255"/>
<dbReference type="eggNOG" id="COG5617">
    <property type="taxonomic scope" value="Bacteria"/>
</dbReference>
<dbReference type="PATRIC" id="fig|1125712.3.peg.1599"/>
<feature type="transmembrane region" description="Helical" evidence="1">
    <location>
        <begin position="258"/>
        <end position="277"/>
    </location>
</feature>
<evidence type="ECO:0000256" key="1">
    <source>
        <dbReference type="SAM" id="Phobius"/>
    </source>
</evidence>
<feature type="transmembrane region" description="Helical" evidence="1">
    <location>
        <begin position="330"/>
        <end position="354"/>
    </location>
</feature>